<comment type="caution">
    <text evidence="1">The sequence shown here is derived from an EMBL/GenBank/DDBJ whole genome shotgun (WGS) entry which is preliminary data.</text>
</comment>
<protein>
    <submittedName>
        <fullName evidence="1">Uncharacterized protein</fullName>
    </submittedName>
</protein>
<organism evidence="1 2">
    <name type="scientific">Lysinibacillus sphaericus CBAM5</name>
    <dbReference type="NCBI Taxonomy" id="1400869"/>
    <lineage>
        <taxon>Bacteria</taxon>
        <taxon>Bacillati</taxon>
        <taxon>Bacillota</taxon>
        <taxon>Bacilli</taxon>
        <taxon>Bacillales</taxon>
        <taxon>Bacillaceae</taxon>
        <taxon>Lysinibacillus</taxon>
    </lineage>
</organism>
<name>W7RWX1_LYSSH</name>
<sequence>MDIGTGINIILEHLIKQQLKVLSQVDLVHIFLVDFLKELKVQ</sequence>
<accession>W7RWX1</accession>
<gene>
    <name evidence="1" type="ORF">P799_01120</name>
</gene>
<dbReference type="Proteomes" id="UP000023555">
    <property type="component" value="Unassembled WGS sequence"/>
</dbReference>
<evidence type="ECO:0000313" key="2">
    <source>
        <dbReference type="Proteomes" id="UP000023555"/>
    </source>
</evidence>
<dbReference type="EMBL" id="AYKQ01000006">
    <property type="protein sequence ID" value="EWH35094.1"/>
    <property type="molecule type" value="Genomic_DNA"/>
</dbReference>
<dbReference type="HOGENOM" id="CLU_3253684_0_0_9"/>
<evidence type="ECO:0000313" key="1">
    <source>
        <dbReference type="EMBL" id="EWH35094.1"/>
    </source>
</evidence>
<proteinExistence type="predicted"/>
<dbReference type="AlphaFoldDB" id="W7RWX1"/>
<reference evidence="1 2" key="1">
    <citation type="journal article" date="2015" name="Stand. Genomic Sci.">
        <title>Genome sequence and description of the mosquitocidal and heavy metal tolerant strain Lysinibacillus sphaericus CBAM5.</title>
        <authorList>
            <person name="Pena-Montenegro T.D."/>
            <person name="Lozano L."/>
            <person name="Dussan J."/>
        </authorList>
    </citation>
    <scope>NUCLEOTIDE SEQUENCE [LARGE SCALE GENOMIC DNA]</scope>
    <source>
        <strain evidence="1">CBAM5</strain>
    </source>
</reference>